<dbReference type="Proteomes" id="UP001476798">
    <property type="component" value="Unassembled WGS sequence"/>
</dbReference>
<protein>
    <recommendedName>
        <fullName evidence="12">Transient receptor potential cation channel subfamily M member 1</fullName>
    </recommendedName>
</protein>
<evidence type="ECO:0000256" key="6">
    <source>
        <dbReference type="SAM" id="MobiDB-lite"/>
    </source>
</evidence>
<dbReference type="Pfam" id="PF00520">
    <property type="entry name" value="Ion_trans"/>
    <property type="match status" value="1"/>
</dbReference>
<dbReference type="InterPro" id="IPR050927">
    <property type="entry name" value="TRPM"/>
</dbReference>
<keyword evidence="4 7" id="KW-0472">Membrane</keyword>
<dbReference type="InterPro" id="IPR037162">
    <property type="entry name" value="TRPM_tetra_sf"/>
</dbReference>
<dbReference type="InterPro" id="IPR032415">
    <property type="entry name" value="TRPM_tetra"/>
</dbReference>
<evidence type="ECO:0000256" key="3">
    <source>
        <dbReference type="ARBA" id="ARBA00022989"/>
    </source>
</evidence>
<keyword evidence="11" id="KW-1185">Reference proteome</keyword>
<evidence type="ECO:0000256" key="4">
    <source>
        <dbReference type="ARBA" id="ARBA00023136"/>
    </source>
</evidence>
<evidence type="ECO:0000259" key="9">
    <source>
        <dbReference type="Pfam" id="PF16519"/>
    </source>
</evidence>
<gene>
    <name evidence="10" type="ORF">GOODEAATRI_003138</name>
</gene>
<feature type="compositionally biased region" description="Basic and acidic residues" evidence="6">
    <location>
        <begin position="548"/>
        <end position="561"/>
    </location>
</feature>
<dbReference type="Pfam" id="PF16519">
    <property type="entry name" value="TRPM_tetra"/>
    <property type="match status" value="1"/>
</dbReference>
<dbReference type="EMBL" id="JAHRIO010020109">
    <property type="protein sequence ID" value="MEQ2164106.1"/>
    <property type="molecule type" value="Genomic_DNA"/>
</dbReference>
<feature type="transmembrane region" description="Helical" evidence="7">
    <location>
        <begin position="87"/>
        <end position="107"/>
    </location>
</feature>
<evidence type="ECO:0000256" key="1">
    <source>
        <dbReference type="ARBA" id="ARBA00004141"/>
    </source>
</evidence>
<proteinExistence type="predicted"/>
<reference evidence="10 11" key="1">
    <citation type="submission" date="2021-06" db="EMBL/GenBank/DDBJ databases">
        <authorList>
            <person name="Palmer J.M."/>
        </authorList>
    </citation>
    <scope>NUCLEOTIDE SEQUENCE [LARGE SCALE GENOMIC DNA]</scope>
    <source>
        <strain evidence="10 11">GA_2019</strain>
        <tissue evidence="10">Muscle</tissue>
    </source>
</reference>
<sequence length="586" mass="66004">MSEPGKLKQKISVWMEDYWNITDLAAISTFLLALMLRLQPEPYMGYGRVIYCIDIIFWYIRVLDIFGVNKYLGPYVMMIGKMMIDMMYFVVIMLVVLMSFGVARQAILHPDEEPTWRLARNIFYMPYWMIYGEVFADSIDRKTRIHTILLPESHLYGRVENMSMRLEEVNERENTMKASLQTVDLRLAQLEELHGRMASALEKLAGVDKLELTRTFSRNSSVCDHSTLLRQGSINSADGYSLYRFHMDMEEFASRQKEADEKGGLERERSVRQASSTCALNVAQTLEVGGLERSRPSSCVDILISPCEQKLSSGASSQENITNIRQGSTMFLDKLPDKNRLKPLSPAKRAKSLKYFPAEAQPTSPLTKRFVSTIAVHPPDKPERAAEPTAEAKPLEGTSSSPRRAKSLRDLPAESQSQTPPITRKRAISSIIYDPAETGDKTQMLADSERQVHPSGKASSVKTLAQQFPAAASPEELQLNHTEAGSSELEIGQTETEQDEDRKTTNPKRNPSDGTDYLTVADERYMRSHRSKSCNASDRKAKLLMPSKEPRASSSERDLAEASRASDSGWEAEKRKMMQAGKTQEG</sequence>
<evidence type="ECO:0000259" key="8">
    <source>
        <dbReference type="Pfam" id="PF00520"/>
    </source>
</evidence>
<keyword evidence="2 7" id="KW-0812">Transmembrane</keyword>
<organism evidence="10 11">
    <name type="scientific">Goodea atripinnis</name>
    <dbReference type="NCBI Taxonomy" id="208336"/>
    <lineage>
        <taxon>Eukaryota</taxon>
        <taxon>Metazoa</taxon>
        <taxon>Chordata</taxon>
        <taxon>Craniata</taxon>
        <taxon>Vertebrata</taxon>
        <taxon>Euteleostomi</taxon>
        <taxon>Actinopterygii</taxon>
        <taxon>Neopterygii</taxon>
        <taxon>Teleostei</taxon>
        <taxon>Neoteleostei</taxon>
        <taxon>Acanthomorphata</taxon>
        <taxon>Ovalentaria</taxon>
        <taxon>Atherinomorphae</taxon>
        <taxon>Cyprinodontiformes</taxon>
        <taxon>Goodeidae</taxon>
        <taxon>Goodea</taxon>
    </lineage>
</organism>
<evidence type="ECO:0000256" key="7">
    <source>
        <dbReference type="SAM" id="Phobius"/>
    </source>
</evidence>
<accession>A0ABV0MY97</accession>
<evidence type="ECO:0000256" key="5">
    <source>
        <dbReference type="ARBA" id="ARBA00034269"/>
    </source>
</evidence>
<feature type="region of interest" description="Disordered" evidence="6">
    <location>
        <begin position="377"/>
        <end position="586"/>
    </location>
</feature>
<evidence type="ECO:0000313" key="10">
    <source>
        <dbReference type="EMBL" id="MEQ2164106.1"/>
    </source>
</evidence>
<feature type="compositionally biased region" description="Polar residues" evidence="6">
    <location>
        <begin position="457"/>
        <end position="466"/>
    </location>
</feature>
<comment type="subcellular location">
    <subcellularLocation>
        <location evidence="1">Membrane</location>
        <topology evidence="1">Multi-pass membrane protein</topology>
    </subcellularLocation>
</comment>
<comment type="caution">
    <text evidence="10">The sequence shown here is derived from an EMBL/GenBank/DDBJ whole genome shotgun (WGS) entry which is preliminary data.</text>
</comment>
<dbReference type="InterPro" id="IPR005821">
    <property type="entry name" value="Ion_trans_dom"/>
</dbReference>
<evidence type="ECO:0000256" key="2">
    <source>
        <dbReference type="ARBA" id="ARBA00022692"/>
    </source>
</evidence>
<evidence type="ECO:0000313" key="11">
    <source>
        <dbReference type="Proteomes" id="UP001476798"/>
    </source>
</evidence>
<feature type="domain" description="Ion transport" evidence="8">
    <location>
        <begin position="15"/>
        <end position="141"/>
    </location>
</feature>
<evidence type="ECO:0008006" key="12">
    <source>
        <dbReference type="Google" id="ProtNLM"/>
    </source>
</evidence>
<dbReference type="Gene3D" id="1.20.5.1010">
    <property type="entry name" value="TRPM, tetramerisation domain"/>
    <property type="match status" value="1"/>
</dbReference>
<keyword evidence="3 7" id="KW-1133">Transmembrane helix</keyword>
<feature type="domain" description="TRPM tetramerisation" evidence="9">
    <location>
        <begin position="158"/>
        <end position="204"/>
    </location>
</feature>
<dbReference type="PANTHER" id="PTHR13800:SF13">
    <property type="entry name" value="TRANSIENT RECEPTOR POTENTIAL CATION CHANNEL SUBFAMILY M MEMBER 1"/>
    <property type="match status" value="1"/>
</dbReference>
<comment type="catalytic activity">
    <reaction evidence="5">
        <text>Mg(2+)(in) = Mg(2+)(out)</text>
        <dbReference type="Rhea" id="RHEA:29827"/>
        <dbReference type="ChEBI" id="CHEBI:18420"/>
    </reaction>
</comment>
<dbReference type="PANTHER" id="PTHR13800">
    <property type="entry name" value="TRANSIENT RECEPTOR POTENTIAL CATION CHANNEL, SUBFAMILY M, MEMBER 6"/>
    <property type="match status" value="1"/>
</dbReference>
<name>A0ABV0MY97_9TELE</name>